<dbReference type="RefSeq" id="WP_046320519.1">
    <property type="nucleotide sequence ID" value="NZ_JBBWYZ010000002.1"/>
</dbReference>
<sequence>MMTIDIVLLINAIDDLEPPFADFLETAEVMITVASSSSENWRVEWLQVEDGIPPNTMAAIDTIGDICSDFQWRPQAMRVIYYWEGRPTECQPNSTSLTTAINQAIASCKLHDVTIYINRQSSLSQDLIDTAYNRLAEATGGQTWGEENAIASWAIFLEYLTFHKPVKSPAILRSKTLKIGTFNLYNLVLPNRTYYETRQYTPELYHQKKTWISHQLATMQADIIGFQEIFDPEALQEILAATESYHNAHLITTNPTRDKPVVGLCSKLPIISWQIYDKFPPESQIDIEGTMIPINHFSRPVLAVNIQLQDSLQCTVFVVHLKSQRPQIPEGVDSQDPVEKAKGKVRSLLRRSAEATALRCIMLKTWSHSQNPIIILGDFNDSDLAITTKIMAGDISWKKTRFKPNHNHDELQLYSVKDIQARQSYRDCYYTYMYNGYYETLDHILVSQELVLENSRQVGKVSYVALFNDHLVDQSLSDESIEPWKSDHGQVVATIQLNGYS</sequence>
<reference evidence="2 3" key="1">
    <citation type="journal article" date="2024" name="Front. Microbiol.">
        <title>Transcriptomic insights into the dominance of two phototrophs throughout the water column of a tropical hypersaline-alkaline crater lake (Dziani Dzaha, Mayotte).</title>
        <authorList>
            <person name="Duperron S."/>
            <person name="Halary S."/>
            <person name="Bouly J.-P."/>
            <person name="Roussel T."/>
            <person name="Hugoni M."/>
            <person name="Bruto M."/>
            <person name="Oger P."/>
            <person name="Duval C."/>
            <person name="Woo A."/>
            <person name="Jezequiel D."/>
            <person name="Ader M."/>
            <person name="Leboulanger C."/>
            <person name="Agogue H."/>
            <person name="Grossi V."/>
            <person name="Trousselier M."/>
            <person name="Bernard C."/>
        </authorList>
    </citation>
    <scope>NUCLEOTIDE SEQUENCE [LARGE SCALE GENOMIC DNA]</scope>
    <source>
        <strain evidence="2 3">PMC 851.14</strain>
    </source>
</reference>
<dbReference type="EMBL" id="JBBWYZ010000002">
    <property type="protein sequence ID" value="MEK9510682.1"/>
    <property type="molecule type" value="Genomic_DNA"/>
</dbReference>
<evidence type="ECO:0000313" key="2">
    <source>
        <dbReference type="EMBL" id="MEK9510682.1"/>
    </source>
</evidence>
<comment type="caution">
    <text evidence="2">The sequence shown here is derived from an EMBL/GenBank/DDBJ whole genome shotgun (WGS) entry which is preliminary data.</text>
</comment>
<keyword evidence="3" id="KW-1185">Reference proteome</keyword>
<dbReference type="PANTHER" id="PTHR42834">
    <property type="entry name" value="ENDONUCLEASE/EXONUCLEASE/PHOSPHATASE FAMILY PROTEIN (AFU_ORTHOLOGUE AFUA_3G09210)"/>
    <property type="match status" value="1"/>
</dbReference>
<dbReference type="Pfam" id="PF03372">
    <property type="entry name" value="Exo_endo_phos"/>
    <property type="match status" value="1"/>
</dbReference>
<dbReference type="Gene3D" id="3.60.10.10">
    <property type="entry name" value="Endonuclease/exonuclease/phosphatase"/>
    <property type="match status" value="1"/>
</dbReference>
<protein>
    <submittedName>
        <fullName evidence="2">Endonuclease/exonuclease/phosphatase family protein</fullName>
    </submittedName>
</protein>
<evidence type="ECO:0000313" key="3">
    <source>
        <dbReference type="Proteomes" id="UP001387447"/>
    </source>
</evidence>
<dbReference type="SUPFAM" id="SSF56219">
    <property type="entry name" value="DNase I-like"/>
    <property type="match status" value="1"/>
</dbReference>
<gene>
    <name evidence="2" type="ORF">AAEJ74_03010</name>
</gene>
<proteinExistence type="predicted"/>
<feature type="domain" description="Endonuclease/exonuclease/phosphatase" evidence="1">
    <location>
        <begin position="181"/>
        <end position="488"/>
    </location>
</feature>
<organism evidence="2 3">
    <name type="scientific">Limnospira fusiformis PMC 851.14</name>
    <dbReference type="NCBI Taxonomy" id="2219512"/>
    <lineage>
        <taxon>Bacteria</taxon>
        <taxon>Bacillati</taxon>
        <taxon>Cyanobacteriota</taxon>
        <taxon>Cyanophyceae</taxon>
        <taxon>Oscillatoriophycideae</taxon>
        <taxon>Oscillatoriales</taxon>
        <taxon>Sirenicapillariaceae</taxon>
        <taxon>Limnospira</taxon>
    </lineage>
</organism>
<name>A0ABU9EFG7_LIMFS</name>
<dbReference type="InterPro" id="IPR036691">
    <property type="entry name" value="Endo/exonu/phosph_ase_sf"/>
</dbReference>
<keyword evidence="2" id="KW-0378">Hydrolase</keyword>
<dbReference type="PANTHER" id="PTHR42834:SF1">
    <property type="entry name" value="ENDONUCLEASE_EXONUCLEASE_PHOSPHATASE FAMILY PROTEIN (AFU_ORTHOLOGUE AFUA_3G09210)"/>
    <property type="match status" value="1"/>
</dbReference>
<dbReference type="InterPro" id="IPR005135">
    <property type="entry name" value="Endo/exonuclease/phosphatase"/>
</dbReference>
<keyword evidence="2" id="KW-0255">Endonuclease</keyword>
<dbReference type="Proteomes" id="UP001387447">
    <property type="component" value="Unassembled WGS sequence"/>
</dbReference>
<dbReference type="GO" id="GO:0004519">
    <property type="term" value="F:endonuclease activity"/>
    <property type="evidence" value="ECO:0007669"/>
    <property type="project" value="UniProtKB-KW"/>
</dbReference>
<accession>A0ABU9EFG7</accession>
<keyword evidence="2" id="KW-0540">Nuclease</keyword>
<evidence type="ECO:0000259" key="1">
    <source>
        <dbReference type="Pfam" id="PF03372"/>
    </source>
</evidence>